<gene>
    <name evidence="1" type="ORF">GCM10009788_16490</name>
</gene>
<keyword evidence="2" id="KW-1185">Reference proteome</keyword>
<accession>A0ABN2A9I6</accession>
<evidence type="ECO:0000313" key="1">
    <source>
        <dbReference type="EMBL" id="GAA1512618.1"/>
    </source>
</evidence>
<reference evidence="1 2" key="1">
    <citation type="journal article" date="2019" name="Int. J. Syst. Evol. Microbiol.">
        <title>The Global Catalogue of Microorganisms (GCM) 10K type strain sequencing project: providing services to taxonomists for standard genome sequencing and annotation.</title>
        <authorList>
            <consortium name="The Broad Institute Genomics Platform"/>
            <consortium name="The Broad Institute Genome Sequencing Center for Infectious Disease"/>
            <person name="Wu L."/>
            <person name="Ma J."/>
        </authorList>
    </citation>
    <scope>NUCLEOTIDE SEQUENCE [LARGE SCALE GENOMIC DNA]</scope>
    <source>
        <strain evidence="1 2">JCM 14942</strain>
    </source>
</reference>
<dbReference type="RefSeq" id="WP_141005220.1">
    <property type="nucleotide sequence ID" value="NZ_BAAAOR010000014.1"/>
</dbReference>
<comment type="caution">
    <text evidence="1">The sequence shown here is derived from an EMBL/GenBank/DDBJ whole genome shotgun (WGS) entry which is preliminary data.</text>
</comment>
<protein>
    <recommendedName>
        <fullName evidence="3">SnoaL-like domain-containing protein</fullName>
    </recommendedName>
</protein>
<dbReference type="InterPro" id="IPR032710">
    <property type="entry name" value="NTF2-like_dom_sf"/>
</dbReference>
<dbReference type="EMBL" id="BAAAOR010000014">
    <property type="protein sequence ID" value="GAA1512618.1"/>
    <property type="molecule type" value="Genomic_DNA"/>
</dbReference>
<name>A0ABN2A9I6_9ACTN</name>
<evidence type="ECO:0000313" key="2">
    <source>
        <dbReference type="Proteomes" id="UP001500842"/>
    </source>
</evidence>
<organism evidence="1 2">
    <name type="scientific">Nocardioides humi</name>
    <dbReference type="NCBI Taxonomy" id="449461"/>
    <lineage>
        <taxon>Bacteria</taxon>
        <taxon>Bacillati</taxon>
        <taxon>Actinomycetota</taxon>
        <taxon>Actinomycetes</taxon>
        <taxon>Propionibacteriales</taxon>
        <taxon>Nocardioidaceae</taxon>
        <taxon>Nocardioides</taxon>
    </lineage>
</organism>
<sequence>MTRPSARDAYAGLLAAYGKGTAPALEAVVAPDVHYVIHGEATLSGSYRGVAGMLEWIDLAGRISGGTARFAPEVITTDESGERSDVVAIGVASVEREGGVLRTGHIYHLRWQDGLLVEGHTYPADPATFRQVWS</sequence>
<dbReference type="Gene3D" id="3.10.450.50">
    <property type="match status" value="1"/>
</dbReference>
<proteinExistence type="predicted"/>
<evidence type="ECO:0008006" key="3">
    <source>
        <dbReference type="Google" id="ProtNLM"/>
    </source>
</evidence>
<dbReference type="SUPFAM" id="SSF54427">
    <property type="entry name" value="NTF2-like"/>
    <property type="match status" value="1"/>
</dbReference>
<dbReference type="Proteomes" id="UP001500842">
    <property type="component" value="Unassembled WGS sequence"/>
</dbReference>